<feature type="domain" description="PD-(D/E)XK endonuclease-like" evidence="1">
    <location>
        <begin position="776"/>
        <end position="1008"/>
    </location>
</feature>
<dbReference type="Pfam" id="PF12705">
    <property type="entry name" value="PDDEXK_1"/>
    <property type="match status" value="1"/>
</dbReference>
<dbReference type="InterPro" id="IPR027417">
    <property type="entry name" value="P-loop_NTPase"/>
</dbReference>
<dbReference type="RefSeq" id="WP_213217586.1">
    <property type="nucleotide sequence ID" value="NZ_QTKU01000005.1"/>
</dbReference>
<reference evidence="2" key="1">
    <citation type="submission" date="2018-08" db="EMBL/GenBank/DDBJ databases">
        <authorList>
            <person name="Jin W."/>
            <person name="Wang H."/>
            <person name="Yang Y."/>
            <person name="Li M."/>
            <person name="Liu J."/>
        </authorList>
    </citation>
    <scope>NUCLEOTIDE SEQUENCE</scope>
    <source>
        <strain evidence="2">AESS21</strain>
    </source>
</reference>
<dbReference type="InterPro" id="IPR038726">
    <property type="entry name" value="PDDEXK_AddAB-type"/>
</dbReference>
<evidence type="ECO:0000313" key="3">
    <source>
        <dbReference type="Proteomes" id="UP000705379"/>
    </source>
</evidence>
<reference evidence="2" key="2">
    <citation type="journal article" date="2021" name="Microorganisms">
        <title>Bacterial Dimethylsulfoniopropionate Biosynthesis in the East China Sea.</title>
        <authorList>
            <person name="Liu J."/>
            <person name="Zhang Y."/>
            <person name="Liu J."/>
            <person name="Zhong H."/>
            <person name="Williams B.T."/>
            <person name="Zheng Y."/>
            <person name="Curson A.R.J."/>
            <person name="Sun C."/>
            <person name="Sun H."/>
            <person name="Song D."/>
            <person name="Wagner Mackenzie B."/>
            <person name="Bermejo Martinez A."/>
            <person name="Todd J.D."/>
            <person name="Zhang X.H."/>
        </authorList>
    </citation>
    <scope>NUCLEOTIDE SEQUENCE</scope>
    <source>
        <strain evidence="2">AESS21</strain>
    </source>
</reference>
<accession>A0A944CFX8</accession>
<dbReference type="Gene3D" id="3.90.320.10">
    <property type="match status" value="1"/>
</dbReference>
<evidence type="ECO:0000259" key="1">
    <source>
        <dbReference type="Pfam" id="PF12705"/>
    </source>
</evidence>
<organism evidence="2 3">
    <name type="scientific">Roseibium polysiphoniae</name>
    <dbReference type="NCBI Taxonomy" id="2571221"/>
    <lineage>
        <taxon>Bacteria</taxon>
        <taxon>Pseudomonadati</taxon>
        <taxon>Pseudomonadota</taxon>
        <taxon>Alphaproteobacteria</taxon>
        <taxon>Hyphomicrobiales</taxon>
        <taxon>Stappiaceae</taxon>
        <taxon>Roseibium</taxon>
    </lineage>
</organism>
<dbReference type="InterPro" id="IPR014153">
    <property type="entry name" value="Ds_break_AddB"/>
</dbReference>
<proteinExistence type="predicted"/>
<dbReference type="AlphaFoldDB" id="A0A944CFX8"/>
<dbReference type="InterPro" id="IPR011604">
    <property type="entry name" value="PDDEXK-like_dom_sf"/>
</dbReference>
<dbReference type="NCBIfam" id="TIGR02786">
    <property type="entry name" value="addB_alphas"/>
    <property type="match status" value="1"/>
</dbReference>
<sequence length="1052" mass="114630">MEAAGRPGNIYTVPPSVPFLKTLARHLVDGTLCPGFRPLDDPLLLSTATLYLPTRRAARLLPDIFQELFGGRPVLLPTIRPVGDVDEDDQLLRSQIDAEPLPPAMPLLERHLAMTRLVMAWKAALRHEVLHLRLDEPLGVPASAADAAWLAGDLLTLMDEIETEEADWTELEGLVPADHARYWQITLDFLKIVQQAWPAHLAEQGKIDPKERRSLLIHREAERLAAQPPRGPVIVAGTTGSVPATAALLKVVANLERGIIVLPGLDLGMDERSWIALGGRDAKPVKPAARPWNAAQTVPGHPQYGLKRLLEDLKIARGDVRELEAASSDALADRERIVSEALRPADTSDGWMGFLETFEQPRRAAALEDVGLITAANEAEEALAVAVALREALERGETAALVSPDRLLARRVANELARWQIEADDSAGRPLDQTPPAILASLAASLALDGCDPIDLLSLLKHPLARLGLKVKDIRATARALERGVLRGPRARHGTGGLREAVLASREAAETGRTPPRWKKVHEADWDAILDLVDRLTHALEPLEKLSESTEEVPVAELAKAHADVLHRIGVDESGSDAELYSGETGDALALFLTGLLEANASGFAVTPGEWPSVFAALMSGSSVRRKLPGDPRIQILGPMEARLQSPDLIILGGLNEGVWPQRTRNDPWLNRPMKADLGLDPPERRIGAAAHDFAQGLGAGRVLLSRTARADGAPTVASRWLQRLLTLAGPNIADEMGSRGDHYRALAGMLDRTEGAVRSVVRPEPKPPVPARPRSLSITEIERLVRDPYSIFARHVLDLQPVDPIGGVPGAADKGNIIHDALAEFLEAWTGPYDDDAVAQLIEVGEKHFASLDAFPAVRALWWPRFKRIARGFVAFEAARAEKVEKRFLEISGGVELVLPGLEFRLKGRADRIDQMTDGTIAVIDYKTGQVPSLKQVEALLAPQMPLEAAMIKRLGFQDVPATLPVSDLLYVQLKGGSEPVIPQPRNPKDTDLGDLAEDAWQRLEQLIAHYGDEDNGYLSRARVMMEGRTDGSYDHLARVQEWSVGGEGEE</sequence>
<comment type="caution">
    <text evidence="2">The sequence shown here is derived from an EMBL/GenBank/DDBJ whole genome shotgun (WGS) entry which is preliminary data.</text>
</comment>
<dbReference type="Proteomes" id="UP000705379">
    <property type="component" value="Unassembled WGS sequence"/>
</dbReference>
<evidence type="ECO:0000313" key="2">
    <source>
        <dbReference type="EMBL" id="MBS8262304.1"/>
    </source>
</evidence>
<name>A0A944CFX8_9HYPH</name>
<dbReference type="EMBL" id="QTKU01000005">
    <property type="protein sequence ID" value="MBS8262304.1"/>
    <property type="molecule type" value="Genomic_DNA"/>
</dbReference>
<protein>
    <submittedName>
        <fullName evidence="2">Double-strand break repair protein AddB</fullName>
    </submittedName>
</protein>
<gene>
    <name evidence="2" type="primary">addB</name>
    <name evidence="2" type="ORF">DYI23_18895</name>
</gene>
<dbReference type="SUPFAM" id="SSF52540">
    <property type="entry name" value="P-loop containing nucleoside triphosphate hydrolases"/>
    <property type="match status" value="1"/>
</dbReference>